<dbReference type="Gene3D" id="2.60.120.260">
    <property type="entry name" value="Galactose-binding domain-like"/>
    <property type="match status" value="3"/>
</dbReference>
<dbReference type="PROSITE" id="PS01286">
    <property type="entry name" value="FA58C_2"/>
    <property type="match status" value="2"/>
</dbReference>
<dbReference type="SMART" id="SM00231">
    <property type="entry name" value="FA58C"/>
    <property type="match status" value="3"/>
</dbReference>
<name>A0ABN8RYW1_9CNID</name>
<dbReference type="InterPro" id="IPR008979">
    <property type="entry name" value="Galactose-bd-like_sf"/>
</dbReference>
<evidence type="ECO:0000313" key="3">
    <source>
        <dbReference type="Proteomes" id="UP001159405"/>
    </source>
</evidence>
<evidence type="ECO:0000313" key="2">
    <source>
        <dbReference type="EMBL" id="CAH3183733.1"/>
    </source>
</evidence>
<dbReference type="Pfam" id="PF00754">
    <property type="entry name" value="F5_F8_type_C"/>
    <property type="match status" value="3"/>
</dbReference>
<dbReference type="CDD" id="cd00057">
    <property type="entry name" value="FA58C"/>
    <property type="match status" value="3"/>
</dbReference>
<feature type="domain" description="F5/8 type C" evidence="1">
    <location>
        <begin position="1"/>
        <end position="142"/>
    </location>
</feature>
<evidence type="ECO:0000259" key="1">
    <source>
        <dbReference type="PROSITE" id="PS50022"/>
    </source>
</evidence>
<organism evidence="2 3">
    <name type="scientific">Porites lobata</name>
    <dbReference type="NCBI Taxonomy" id="104759"/>
    <lineage>
        <taxon>Eukaryota</taxon>
        <taxon>Metazoa</taxon>
        <taxon>Cnidaria</taxon>
        <taxon>Anthozoa</taxon>
        <taxon>Hexacorallia</taxon>
        <taxon>Scleractinia</taxon>
        <taxon>Fungiina</taxon>
        <taxon>Poritidae</taxon>
        <taxon>Porites</taxon>
    </lineage>
</organism>
<reference evidence="2 3" key="1">
    <citation type="submission" date="2022-05" db="EMBL/GenBank/DDBJ databases">
        <authorList>
            <consortium name="Genoscope - CEA"/>
            <person name="William W."/>
        </authorList>
    </citation>
    <scope>NUCLEOTIDE SEQUENCE [LARGE SCALE GENOMIC DNA]</scope>
</reference>
<dbReference type="PANTHER" id="PTHR24543:SF325">
    <property type="entry name" value="F5_8 TYPE C DOMAIN-CONTAINING PROTEIN"/>
    <property type="match status" value="1"/>
</dbReference>
<sequence length="443" mass="49664">MDSRIITDGQIKASSEYNAAHGATNGRLNFKPGGGKTGAWSALQNDVHQWLQVDLEVKTEVSGIKIQGRQDADQWVTNFTISYSINGTTYTSYQNSKVFNGNTDRNTVVLNVLHPSINARYIRVHPKTWHNHISMRMELLGCPSACFDPLGMETKKITDGQITASTEYNAAHGATNGRLNFKPGERKTGAWSALQNDVHQWLQVDLQGKTELTGIKIQGRQEVDQWVTSFTISYSSDGTTYTSYQNSKVFNGNTDRNTVVLNVLHPSINARYIRVHPKTWHKHISMRMELLGCPSACFDPLGMETKKTTDGQITASTEYNAAHGATNGRLNFKPGERKTGAWSALQNDVHQWLQVDLQGKTELTGIKIQGRQEVDQWVTSFTISYSSDGTTYTSYQNSKVFNGNTDRNTVVLNVLHPSINARYIRVHPKTWHKHISMRMELLG</sequence>
<feature type="domain" description="F5/8 type C" evidence="1">
    <location>
        <begin position="146"/>
        <end position="293"/>
    </location>
</feature>
<feature type="non-terminal residue" evidence="2">
    <location>
        <position position="443"/>
    </location>
</feature>
<accession>A0ABN8RYW1</accession>
<gene>
    <name evidence="2" type="ORF">PLOB_00029086</name>
</gene>
<comment type="caution">
    <text evidence="2">The sequence shown here is derived from an EMBL/GenBank/DDBJ whole genome shotgun (WGS) entry which is preliminary data.</text>
</comment>
<keyword evidence="3" id="KW-1185">Reference proteome</keyword>
<feature type="domain" description="F5/8 type C" evidence="1">
    <location>
        <begin position="297"/>
        <end position="443"/>
    </location>
</feature>
<dbReference type="SUPFAM" id="SSF49785">
    <property type="entry name" value="Galactose-binding domain-like"/>
    <property type="match status" value="3"/>
</dbReference>
<protein>
    <recommendedName>
        <fullName evidence="1">F5/8 type C domain-containing protein</fullName>
    </recommendedName>
</protein>
<dbReference type="Proteomes" id="UP001159405">
    <property type="component" value="Unassembled WGS sequence"/>
</dbReference>
<dbReference type="PANTHER" id="PTHR24543">
    <property type="entry name" value="MULTICOPPER OXIDASE-RELATED"/>
    <property type="match status" value="1"/>
</dbReference>
<dbReference type="PROSITE" id="PS01285">
    <property type="entry name" value="FA58C_1"/>
    <property type="match status" value="3"/>
</dbReference>
<dbReference type="InterPro" id="IPR000421">
    <property type="entry name" value="FA58C"/>
</dbReference>
<proteinExistence type="predicted"/>
<dbReference type="EMBL" id="CALNXK010000362">
    <property type="protein sequence ID" value="CAH3183733.1"/>
    <property type="molecule type" value="Genomic_DNA"/>
</dbReference>
<dbReference type="PROSITE" id="PS50022">
    <property type="entry name" value="FA58C_3"/>
    <property type="match status" value="3"/>
</dbReference>